<dbReference type="Pfam" id="PF00416">
    <property type="entry name" value="Ribosomal_S13"/>
    <property type="match status" value="1"/>
</dbReference>
<proteinExistence type="inferred from homology"/>
<dbReference type="PANTHER" id="PTHR10871:SF1">
    <property type="entry name" value="SMALL RIBOSOMAL SUBUNIT PROTEIN US13M"/>
    <property type="match status" value="1"/>
</dbReference>
<dbReference type="InterPro" id="IPR010979">
    <property type="entry name" value="Ribosomal_uS13-like_H2TH"/>
</dbReference>
<dbReference type="Proteomes" id="UP000091956">
    <property type="component" value="Unassembled WGS sequence"/>
</dbReference>
<keyword evidence="5" id="KW-1185">Reference proteome</keyword>
<dbReference type="PANTHER" id="PTHR10871">
    <property type="entry name" value="30S RIBOSOMAL PROTEIN S13/40S RIBOSOMAL PROTEIN S18"/>
    <property type="match status" value="1"/>
</dbReference>
<evidence type="ECO:0000313" key="4">
    <source>
        <dbReference type="EMBL" id="OBT94037.1"/>
    </source>
</evidence>
<evidence type="ECO:0000256" key="2">
    <source>
        <dbReference type="ARBA" id="ARBA00022980"/>
    </source>
</evidence>
<accession>A0A1B8GDY7</accession>
<dbReference type="Gene3D" id="1.10.8.50">
    <property type="match status" value="1"/>
</dbReference>
<evidence type="ECO:0000313" key="5">
    <source>
        <dbReference type="Proteomes" id="UP000091956"/>
    </source>
</evidence>
<dbReference type="GO" id="GO:0003735">
    <property type="term" value="F:structural constituent of ribosome"/>
    <property type="evidence" value="ECO:0007669"/>
    <property type="project" value="InterPro"/>
</dbReference>
<dbReference type="GO" id="GO:0003723">
    <property type="term" value="F:RNA binding"/>
    <property type="evidence" value="ECO:0007669"/>
    <property type="project" value="InterPro"/>
</dbReference>
<comment type="similarity">
    <text evidence="1">Belongs to the universal ribosomal protein uS13 family.</text>
</comment>
<reference evidence="5" key="2">
    <citation type="journal article" date="2018" name="Nat. Commun.">
        <title>Extreme sensitivity to ultraviolet light in the fungal pathogen causing white-nose syndrome of bats.</title>
        <authorList>
            <person name="Palmer J.M."/>
            <person name="Drees K.P."/>
            <person name="Foster J.T."/>
            <person name="Lindner D.L."/>
        </authorList>
    </citation>
    <scope>NUCLEOTIDE SEQUENCE [LARGE SCALE GENOMIC DNA]</scope>
    <source>
        <strain evidence="5">UAMH 10579</strain>
    </source>
</reference>
<dbReference type="OrthoDB" id="525520at2759"/>
<dbReference type="PROSITE" id="PS50159">
    <property type="entry name" value="RIBOSOMAL_S13_2"/>
    <property type="match status" value="1"/>
</dbReference>
<dbReference type="InterPro" id="IPR027437">
    <property type="entry name" value="Rbsml_uS13_C"/>
</dbReference>
<organism evidence="4 5">
    <name type="scientific">Pseudogymnoascus verrucosus</name>
    <dbReference type="NCBI Taxonomy" id="342668"/>
    <lineage>
        <taxon>Eukaryota</taxon>
        <taxon>Fungi</taxon>
        <taxon>Dikarya</taxon>
        <taxon>Ascomycota</taxon>
        <taxon>Pezizomycotina</taxon>
        <taxon>Leotiomycetes</taxon>
        <taxon>Thelebolales</taxon>
        <taxon>Thelebolaceae</taxon>
        <taxon>Pseudogymnoascus</taxon>
    </lineage>
</organism>
<dbReference type="InterPro" id="IPR018269">
    <property type="entry name" value="Ribosomal_uS13_CS"/>
</dbReference>
<keyword evidence="3" id="KW-0687">Ribonucleoprotein</keyword>
<evidence type="ECO:0008006" key="6">
    <source>
        <dbReference type="Google" id="ProtNLM"/>
    </source>
</evidence>
<dbReference type="GO" id="GO:0005739">
    <property type="term" value="C:mitochondrion"/>
    <property type="evidence" value="ECO:0007669"/>
    <property type="project" value="TreeGrafter"/>
</dbReference>
<dbReference type="GeneID" id="28840527"/>
<name>A0A1B8GDY7_9PEZI</name>
<reference evidence="4 5" key="1">
    <citation type="submission" date="2016-03" db="EMBL/GenBank/DDBJ databases">
        <title>Comparative genomics of Pseudogymnoascus destructans, the fungus causing white-nose syndrome of bats.</title>
        <authorList>
            <person name="Palmer J.M."/>
            <person name="Drees K.P."/>
            <person name="Foster J.T."/>
            <person name="Lindner D.L."/>
        </authorList>
    </citation>
    <scope>NUCLEOTIDE SEQUENCE [LARGE SCALE GENOMIC DNA]</scope>
    <source>
        <strain evidence="4 5">UAMH 10579</strain>
    </source>
</reference>
<dbReference type="RefSeq" id="XP_018127770.1">
    <property type="nucleotide sequence ID" value="XM_018276576.1"/>
</dbReference>
<dbReference type="GO" id="GO:0015935">
    <property type="term" value="C:small ribosomal subunit"/>
    <property type="evidence" value="ECO:0007669"/>
    <property type="project" value="TreeGrafter"/>
</dbReference>
<dbReference type="EMBL" id="KV460247">
    <property type="protein sequence ID" value="OBT94037.1"/>
    <property type="molecule type" value="Genomic_DNA"/>
</dbReference>
<sequence>MFLEARQNPDDSAAETNASCRQLQFLELADVFLLGVNFPESKVITIALQSFYALGPQSCSRILAKFSVHPLARIGDIPQRTITQMTAELSNMTIENDARRKMREDIKRLRDMGSYRGRRHAMGLPVRGQGTKSQIVTASKLNKVERAR</sequence>
<dbReference type="STRING" id="342668.A0A1B8GDY7"/>
<dbReference type="AlphaFoldDB" id="A0A1B8GDY7"/>
<evidence type="ECO:0000256" key="3">
    <source>
        <dbReference type="ARBA" id="ARBA00023274"/>
    </source>
</evidence>
<dbReference type="Gene3D" id="4.10.910.10">
    <property type="entry name" value="30s ribosomal protein s13, domain 2"/>
    <property type="match status" value="1"/>
</dbReference>
<dbReference type="PROSITE" id="PS00646">
    <property type="entry name" value="RIBOSOMAL_S13_1"/>
    <property type="match status" value="1"/>
</dbReference>
<dbReference type="InterPro" id="IPR001892">
    <property type="entry name" value="Ribosomal_uS13"/>
</dbReference>
<gene>
    <name evidence="4" type="ORF">VE01_07141</name>
</gene>
<dbReference type="SUPFAM" id="SSF46946">
    <property type="entry name" value="S13-like H2TH domain"/>
    <property type="match status" value="1"/>
</dbReference>
<keyword evidence="2" id="KW-0689">Ribosomal protein</keyword>
<protein>
    <recommendedName>
        <fullName evidence="6">30S ribosomal protein S13</fullName>
    </recommendedName>
</protein>
<evidence type="ECO:0000256" key="1">
    <source>
        <dbReference type="ARBA" id="ARBA00008080"/>
    </source>
</evidence>
<dbReference type="GO" id="GO:0006412">
    <property type="term" value="P:translation"/>
    <property type="evidence" value="ECO:0007669"/>
    <property type="project" value="InterPro"/>
</dbReference>